<proteinExistence type="inferred from homology"/>
<feature type="domain" description="Aminotransferase class I/classII large" evidence="8">
    <location>
        <begin position="23"/>
        <end position="388"/>
    </location>
</feature>
<evidence type="ECO:0000256" key="3">
    <source>
        <dbReference type="ARBA" id="ARBA00011738"/>
    </source>
</evidence>
<dbReference type="EC" id="2.6.1.1" evidence="4"/>
<evidence type="ECO:0000256" key="4">
    <source>
        <dbReference type="ARBA" id="ARBA00012753"/>
    </source>
</evidence>
<comment type="cofactor">
    <cofactor evidence="1">
        <name>pyridoxal 5'-phosphate</name>
        <dbReference type="ChEBI" id="CHEBI:597326"/>
    </cofactor>
</comment>
<evidence type="ECO:0000256" key="5">
    <source>
        <dbReference type="ARBA" id="ARBA00022576"/>
    </source>
</evidence>
<dbReference type="Proteomes" id="UP000095282">
    <property type="component" value="Unplaced"/>
</dbReference>
<keyword evidence="9" id="KW-1185">Reference proteome</keyword>
<dbReference type="CDD" id="cd00609">
    <property type="entry name" value="AAT_like"/>
    <property type="match status" value="1"/>
</dbReference>
<dbReference type="Gene3D" id="3.40.640.10">
    <property type="entry name" value="Type I PLP-dependent aspartate aminotransferase-like (Major domain)"/>
    <property type="match status" value="1"/>
</dbReference>
<dbReference type="InterPro" id="IPR004839">
    <property type="entry name" value="Aminotransferase_I/II_large"/>
</dbReference>
<organism evidence="9 10">
    <name type="scientific">Caenorhabditis tropicalis</name>
    <dbReference type="NCBI Taxonomy" id="1561998"/>
    <lineage>
        <taxon>Eukaryota</taxon>
        <taxon>Metazoa</taxon>
        <taxon>Ecdysozoa</taxon>
        <taxon>Nematoda</taxon>
        <taxon>Chromadorea</taxon>
        <taxon>Rhabditida</taxon>
        <taxon>Rhabditina</taxon>
        <taxon>Rhabditomorpha</taxon>
        <taxon>Rhabditoidea</taxon>
        <taxon>Rhabditidae</taxon>
        <taxon>Peloderinae</taxon>
        <taxon>Caenorhabditis</taxon>
    </lineage>
</organism>
<dbReference type="PANTHER" id="PTHR11879">
    <property type="entry name" value="ASPARTATE AMINOTRANSFERASE"/>
    <property type="match status" value="1"/>
</dbReference>
<evidence type="ECO:0000256" key="1">
    <source>
        <dbReference type="ARBA" id="ARBA00001933"/>
    </source>
</evidence>
<protein>
    <recommendedName>
        <fullName evidence="4">aspartate transaminase</fullName>
        <ecNumber evidence="4">2.6.1.1</ecNumber>
    </recommendedName>
</protein>
<dbReference type="eggNOG" id="KOG1412">
    <property type="taxonomic scope" value="Eukaryota"/>
</dbReference>
<dbReference type="AlphaFoldDB" id="A0A1I7TZ79"/>
<evidence type="ECO:0000256" key="6">
    <source>
        <dbReference type="ARBA" id="ARBA00022679"/>
    </source>
</evidence>
<evidence type="ECO:0000313" key="10">
    <source>
        <dbReference type="WBParaSite" id="Csp11.Scaffold629.g13269.t1"/>
    </source>
</evidence>
<dbReference type="Pfam" id="PF00155">
    <property type="entry name" value="Aminotran_1_2"/>
    <property type="match status" value="1"/>
</dbReference>
<dbReference type="GO" id="GO:0030170">
    <property type="term" value="F:pyridoxal phosphate binding"/>
    <property type="evidence" value="ECO:0007669"/>
    <property type="project" value="InterPro"/>
</dbReference>
<dbReference type="InterPro" id="IPR000796">
    <property type="entry name" value="Asp_trans"/>
</dbReference>
<keyword evidence="6" id="KW-0808">Transferase</keyword>
<dbReference type="PANTHER" id="PTHR11879:SF55">
    <property type="entry name" value="GLUTAMATE OXALOACETATE TRANSAMINASE 1, ISOFORM B"/>
    <property type="match status" value="1"/>
</dbReference>
<comment type="subunit">
    <text evidence="3">Homodimer.</text>
</comment>
<evidence type="ECO:0000256" key="2">
    <source>
        <dbReference type="ARBA" id="ARBA00007441"/>
    </source>
</evidence>
<dbReference type="InterPro" id="IPR015424">
    <property type="entry name" value="PyrdxlP-dep_Trfase"/>
</dbReference>
<evidence type="ECO:0000313" key="9">
    <source>
        <dbReference type="Proteomes" id="UP000095282"/>
    </source>
</evidence>
<comment type="similarity">
    <text evidence="2">Belongs to the class-I pyridoxal-phosphate-dependent aminotransferase family.</text>
</comment>
<reference evidence="10" key="1">
    <citation type="submission" date="2016-11" db="UniProtKB">
        <authorList>
            <consortium name="WormBaseParasite"/>
        </authorList>
    </citation>
    <scope>IDENTIFICATION</scope>
</reference>
<dbReference type="SUPFAM" id="SSF53383">
    <property type="entry name" value="PLP-dependent transferases"/>
    <property type="match status" value="1"/>
</dbReference>
<dbReference type="GO" id="GO:0006532">
    <property type="term" value="P:aspartate biosynthetic process"/>
    <property type="evidence" value="ECO:0007669"/>
    <property type="project" value="TreeGrafter"/>
</dbReference>
<evidence type="ECO:0000259" key="8">
    <source>
        <dbReference type="Pfam" id="PF00155"/>
    </source>
</evidence>
<dbReference type="PRINTS" id="PR00799">
    <property type="entry name" value="TRANSAMINASE"/>
</dbReference>
<name>A0A1I7TZ79_9PELO</name>
<sequence>MEFFNDVPLVVPRSPPEEVLGKGIDLTITTFRTSNGNSVVLPVVRHARIDYAERPYGNHDYLPILGHEGFREMATELALGKESPAIVEKRAMGVQCLSGTGALGSGADFLAQVCKLDTVYFSNPTWDTHRRIFAKAGFTNIREYTYWDYDQKCINIQQLLVDLKEAPEKSVVVLHACAHSPTGMDPSPDMWRAIADVVKRQKLFTFFDFAYQGLASGDPDTDAWAIRYFVDQGLEMFVAQSFAFNFGLYNDRVGNLIVVMNNPKNIENFPSQKTRVNVSKFSNPPAIGACTVYKILSTPLLKSLWLQDVQDMYMSIKRRRLMLSFLLTGNSKPWYHIDCQTGIFNFLGLTKTQTHHLINEHNVNVFRNGCFNIAALNMKNIDIVAKAIEETVENVN</sequence>
<dbReference type="GO" id="GO:0005829">
    <property type="term" value="C:cytosol"/>
    <property type="evidence" value="ECO:0007669"/>
    <property type="project" value="TreeGrafter"/>
</dbReference>
<dbReference type="STRING" id="1561998.A0A1I7TZ79"/>
<keyword evidence="5" id="KW-0032">Aminotransferase</keyword>
<dbReference type="Gene3D" id="3.90.1150.10">
    <property type="entry name" value="Aspartate Aminotransferase, domain 1"/>
    <property type="match status" value="1"/>
</dbReference>
<evidence type="ECO:0000256" key="7">
    <source>
        <dbReference type="ARBA" id="ARBA00022898"/>
    </source>
</evidence>
<dbReference type="GO" id="GO:0004069">
    <property type="term" value="F:L-aspartate:2-oxoglutarate aminotransferase activity"/>
    <property type="evidence" value="ECO:0007669"/>
    <property type="project" value="UniProtKB-EC"/>
</dbReference>
<dbReference type="FunFam" id="3.40.640.10:FF:000066">
    <property type="entry name" value="Aspartate aminotransferase"/>
    <property type="match status" value="1"/>
</dbReference>
<keyword evidence="7" id="KW-0663">Pyridoxal phosphate</keyword>
<dbReference type="InterPro" id="IPR015421">
    <property type="entry name" value="PyrdxlP-dep_Trfase_major"/>
</dbReference>
<accession>A0A1I7TZ79</accession>
<dbReference type="InterPro" id="IPR015422">
    <property type="entry name" value="PyrdxlP-dep_Trfase_small"/>
</dbReference>
<dbReference type="WBParaSite" id="Csp11.Scaffold629.g13269.t1">
    <property type="protein sequence ID" value="Csp11.Scaffold629.g13269.t1"/>
    <property type="gene ID" value="Csp11.Scaffold629.g13269"/>
</dbReference>